<feature type="binding site" evidence="12">
    <location>
        <begin position="40"/>
        <end position="44"/>
    </location>
    <ligand>
        <name>substrate</name>
    </ligand>
</feature>
<dbReference type="Pfam" id="PF00294">
    <property type="entry name" value="PfkB"/>
    <property type="match status" value="1"/>
</dbReference>
<keyword evidence="10 12" id="KW-0630">Potassium</keyword>
<dbReference type="AlphaFoldDB" id="A0A930UGK7"/>
<accession>A0A930UGK7</accession>
<comment type="pathway">
    <text evidence="12">Carbohydrate metabolism; D-ribose degradation; D-ribose 5-phosphate from beta-D-ribopyranose: step 2/2.</text>
</comment>
<comment type="similarity">
    <text evidence="1">Belongs to the carbohydrate kinase pfkB family.</text>
</comment>
<keyword evidence="15" id="KW-1185">Reference proteome</keyword>
<dbReference type="PROSITE" id="PS00584">
    <property type="entry name" value="PFKB_KINASES_2"/>
    <property type="match status" value="1"/>
</dbReference>
<evidence type="ECO:0000256" key="8">
    <source>
        <dbReference type="ARBA" id="ARBA00022840"/>
    </source>
</evidence>
<dbReference type="InterPro" id="IPR011877">
    <property type="entry name" value="Ribokinase"/>
</dbReference>
<reference evidence="14" key="1">
    <citation type="submission" date="2020-10" db="EMBL/GenBank/DDBJ databases">
        <title>An improved Amphimedon queenslandica hologenome assembly reveals how three proteobacterial symbionts can extend the metabolic phenotypic of their marine sponge host.</title>
        <authorList>
            <person name="Degnan B."/>
            <person name="Degnan S."/>
            <person name="Xiang X."/>
        </authorList>
    </citation>
    <scope>NUCLEOTIDE SEQUENCE</scope>
    <source>
        <strain evidence="14">AqS2</strain>
    </source>
</reference>
<protein>
    <recommendedName>
        <fullName evidence="3 12">Ribokinase</fullName>
        <shortName evidence="12">RK</shortName>
        <ecNumber evidence="2 12">2.7.1.15</ecNumber>
    </recommendedName>
</protein>
<dbReference type="CDD" id="cd01174">
    <property type="entry name" value="ribokinase"/>
    <property type="match status" value="1"/>
</dbReference>
<keyword evidence="9 12" id="KW-0460">Magnesium</keyword>
<comment type="subunit">
    <text evidence="12">Homodimer.</text>
</comment>
<dbReference type="Gene3D" id="3.40.1190.20">
    <property type="match status" value="1"/>
</dbReference>
<comment type="subcellular location">
    <subcellularLocation>
        <location evidence="12">Cytoplasm</location>
    </subcellularLocation>
</comment>
<keyword evidence="7 12" id="KW-0418">Kinase</keyword>
<feature type="binding site" evidence="12">
    <location>
        <begin position="221"/>
        <end position="226"/>
    </location>
    <ligand>
        <name>ATP</name>
        <dbReference type="ChEBI" id="CHEBI:30616"/>
    </ligand>
</feature>
<dbReference type="PANTHER" id="PTHR10584:SF166">
    <property type="entry name" value="RIBOKINASE"/>
    <property type="match status" value="1"/>
</dbReference>
<dbReference type="InterPro" id="IPR002173">
    <property type="entry name" value="Carboh/pur_kinase_PfkB_CS"/>
</dbReference>
<dbReference type="PANTHER" id="PTHR10584">
    <property type="entry name" value="SUGAR KINASE"/>
    <property type="match status" value="1"/>
</dbReference>
<keyword evidence="6 12" id="KW-0547">Nucleotide-binding</keyword>
<evidence type="ECO:0000259" key="13">
    <source>
        <dbReference type="Pfam" id="PF00294"/>
    </source>
</evidence>
<dbReference type="InterPro" id="IPR011611">
    <property type="entry name" value="PfkB_dom"/>
</dbReference>
<keyword evidence="8 12" id="KW-0067">ATP-binding</keyword>
<feature type="binding site" evidence="12">
    <location>
        <position position="287"/>
    </location>
    <ligand>
        <name>K(+)</name>
        <dbReference type="ChEBI" id="CHEBI:29103"/>
    </ligand>
</feature>
<sequence length="306" mass="30721">MPADIAILGVFVADLSFVAARLPRMGETLMGESFALGPGGKGSNQAVAASRAGAGVAMIAKLGDDAFGAMAKKAWSEAGVEDQSVTGEVPTGAAMIFVESASRDNAIIVEPGAGASITAAEVDQRAEAIRAAKVFMTQLEQPEKIALHGLKIAKEAGAVTVFDPAPAAGPLDAAIYGFCDYVTPNETEAGNLTGVAVKTPDDARKAGDFFLEHGAGCALVTLGEQGALIHCKDFSEMVPAPKAGAVADTTGAGDAFNGALACALAEGRDIKDAARFACAGAGISVTRPGTAPSMPERAAIDALLGS</sequence>
<dbReference type="EC" id="2.7.1.15" evidence="2 12"/>
<evidence type="ECO:0000256" key="9">
    <source>
        <dbReference type="ARBA" id="ARBA00022842"/>
    </source>
</evidence>
<keyword evidence="11 12" id="KW-0119">Carbohydrate metabolism</keyword>
<evidence type="ECO:0000256" key="12">
    <source>
        <dbReference type="HAMAP-Rule" id="MF_01987"/>
    </source>
</evidence>
<comment type="cofactor">
    <cofactor evidence="12">
        <name>Mg(2+)</name>
        <dbReference type="ChEBI" id="CHEBI:18420"/>
    </cofactor>
    <text evidence="12">Requires a divalent cation, most likely magnesium in vivo, as an electrophilic catalyst to aid phosphoryl group transfer. It is the chelate of the metal and the nucleotide that is the actual substrate.</text>
</comment>
<feature type="binding site" evidence="12">
    <location>
        <position position="185"/>
    </location>
    <ligand>
        <name>ATP</name>
        <dbReference type="ChEBI" id="CHEBI:30616"/>
    </ligand>
</feature>
<feature type="binding site" evidence="12">
    <location>
        <position position="140"/>
    </location>
    <ligand>
        <name>substrate</name>
    </ligand>
</feature>
<feature type="binding site" evidence="12">
    <location>
        <position position="293"/>
    </location>
    <ligand>
        <name>K(+)</name>
        <dbReference type="ChEBI" id="CHEBI:29103"/>
    </ligand>
</feature>
<keyword evidence="12" id="KW-0963">Cytoplasm</keyword>
<dbReference type="InterPro" id="IPR002139">
    <property type="entry name" value="Ribo/fructo_kinase"/>
</dbReference>
<feature type="domain" description="Carbohydrate kinase PfkB" evidence="13">
    <location>
        <begin position="4"/>
        <end position="296"/>
    </location>
</feature>
<evidence type="ECO:0000256" key="5">
    <source>
        <dbReference type="ARBA" id="ARBA00022723"/>
    </source>
</evidence>
<comment type="similarity">
    <text evidence="12">Belongs to the carbohydrate kinase PfkB family. Ribokinase subfamily.</text>
</comment>
<gene>
    <name evidence="12" type="primary">rbsK</name>
    <name evidence="14" type="ORF">ISN26_01445</name>
</gene>
<evidence type="ECO:0000256" key="1">
    <source>
        <dbReference type="ARBA" id="ARBA00005380"/>
    </source>
</evidence>
<feature type="binding site" evidence="12">
    <location>
        <begin position="253"/>
        <end position="254"/>
    </location>
    <ligand>
        <name>ATP</name>
        <dbReference type="ChEBI" id="CHEBI:30616"/>
    </ligand>
</feature>
<comment type="catalytic activity">
    <reaction evidence="12">
        <text>D-ribose + ATP = D-ribose 5-phosphate + ADP + H(+)</text>
        <dbReference type="Rhea" id="RHEA:13697"/>
        <dbReference type="ChEBI" id="CHEBI:15378"/>
        <dbReference type="ChEBI" id="CHEBI:30616"/>
        <dbReference type="ChEBI" id="CHEBI:47013"/>
        <dbReference type="ChEBI" id="CHEBI:78346"/>
        <dbReference type="ChEBI" id="CHEBI:456216"/>
        <dbReference type="EC" id="2.7.1.15"/>
    </reaction>
</comment>
<dbReference type="InterPro" id="IPR029056">
    <property type="entry name" value="Ribokinase-like"/>
</dbReference>
<dbReference type="HAMAP" id="MF_01987">
    <property type="entry name" value="Ribokinase"/>
    <property type="match status" value="1"/>
</dbReference>
<dbReference type="GO" id="GO:0005829">
    <property type="term" value="C:cytosol"/>
    <property type="evidence" value="ECO:0007669"/>
    <property type="project" value="TreeGrafter"/>
</dbReference>
<evidence type="ECO:0000313" key="15">
    <source>
        <dbReference type="Proteomes" id="UP000604381"/>
    </source>
</evidence>
<evidence type="ECO:0000256" key="10">
    <source>
        <dbReference type="ARBA" id="ARBA00022958"/>
    </source>
</evidence>
<dbReference type="SUPFAM" id="SSF53613">
    <property type="entry name" value="Ribokinase-like"/>
    <property type="match status" value="1"/>
</dbReference>
<dbReference type="GO" id="GO:0005524">
    <property type="term" value="F:ATP binding"/>
    <property type="evidence" value="ECO:0007669"/>
    <property type="project" value="UniProtKB-UniRule"/>
</dbReference>
<feature type="binding site" evidence="12">
    <location>
        <position position="284"/>
    </location>
    <ligand>
        <name>K(+)</name>
        <dbReference type="ChEBI" id="CHEBI:29103"/>
    </ligand>
</feature>
<dbReference type="Proteomes" id="UP000604381">
    <property type="component" value="Unassembled WGS sequence"/>
</dbReference>
<proteinExistence type="inferred from homology"/>
<feature type="binding site" evidence="12">
    <location>
        <position position="289"/>
    </location>
    <ligand>
        <name>K(+)</name>
        <dbReference type="ChEBI" id="CHEBI:29103"/>
    </ligand>
</feature>
<feature type="binding site" evidence="12">
    <location>
        <begin position="12"/>
        <end position="14"/>
    </location>
    <ligand>
        <name>substrate</name>
    </ligand>
</feature>
<comment type="caution">
    <text evidence="12">Lacks conserved residue(s) required for the propagation of feature annotation.</text>
</comment>
<feature type="binding site" evidence="12">
    <location>
        <position position="254"/>
    </location>
    <ligand>
        <name>substrate</name>
    </ligand>
</feature>
<evidence type="ECO:0000256" key="6">
    <source>
        <dbReference type="ARBA" id="ARBA00022741"/>
    </source>
</evidence>
<evidence type="ECO:0000256" key="11">
    <source>
        <dbReference type="ARBA" id="ARBA00023277"/>
    </source>
</evidence>
<feature type="active site" description="Proton acceptor" evidence="12">
    <location>
        <position position="254"/>
    </location>
</feature>
<feature type="binding site" evidence="12">
    <location>
        <position position="248"/>
    </location>
    <ligand>
        <name>K(+)</name>
        <dbReference type="ChEBI" id="CHEBI:29103"/>
    </ligand>
</feature>
<comment type="caution">
    <text evidence="14">The sequence shown here is derived from an EMBL/GenBank/DDBJ whole genome shotgun (WGS) entry which is preliminary data.</text>
</comment>
<keyword evidence="5 12" id="KW-0479">Metal-binding</keyword>
<name>A0A930UGK7_9GAMM</name>
<evidence type="ECO:0000256" key="7">
    <source>
        <dbReference type="ARBA" id="ARBA00022777"/>
    </source>
</evidence>
<dbReference type="GO" id="GO:0004747">
    <property type="term" value="F:ribokinase activity"/>
    <property type="evidence" value="ECO:0007669"/>
    <property type="project" value="UniProtKB-UniRule"/>
</dbReference>
<comment type="function">
    <text evidence="12">Catalyzes the phosphorylation of ribose at O-5 in a reaction requiring ATP and magnesium. The resulting D-ribose-5-phosphate can then be used either for sythesis of nucleotides, histidine, and tryptophan, or as a component of the pentose phosphate pathway.</text>
</comment>
<dbReference type="GO" id="GO:0019303">
    <property type="term" value="P:D-ribose catabolic process"/>
    <property type="evidence" value="ECO:0007669"/>
    <property type="project" value="UniProtKB-UniRule"/>
</dbReference>
<evidence type="ECO:0000256" key="4">
    <source>
        <dbReference type="ARBA" id="ARBA00022679"/>
    </source>
</evidence>
<evidence type="ECO:0000313" key="14">
    <source>
        <dbReference type="EMBL" id="MBF2734751.1"/>
    </source>
</evidence>
<organism evidence="14 15">
    <name type="scientific">Candidatus Amphirhobacter heronislandensis</name>
    <dbReference type="NCBI Taxonomy" id="1732024"/>
    <lineage>
        <taxon>Bacteria</taxon>
        <taxon>Pseudomonadati</taxon>
        <taxon>Pseudomonadota</taxon>
        <taxon>Gammaproteobacteria</taxon>
        <taxon>Candidatus Tethybacterales</taxon>
        <taxon>Candidatus Tethybacteraceae</taxon>
        <taxon>Candidatus Amphirhobacter</taxon>
    </lineage>
</organism>
<comment type="activity regulation">
    <text evidence="12">Activated by a monovalent cation that binds near, but not in, the active site. The most likely occupant of the site in vivo is potassium. Ion binding induces a conformational change that may alter substrate affinity.</text>
</comment>
<keyword evidence="4 12" id="KW-0808">Transferase</keyword>
<feature type="binding site" evidence="12">
    <location>
        <position position="250"/>
    </location>
    <ligand>
        <name>K(+)</name>
        <dbReference type="ChEBI" id="CHEBI:29103"/>
    </ligand>
</feature>
<evidence type="ECO:0000256" key="3">
    <source>
        <dbReference type="ARBA" id="ARBA00016943"/>
    </source>
</evidence>
<dbReference type="EMBL" id="JADHEI010000028">
    <property type="protein sequence ID" value="MBF2734751.1"/>
    <property type="molecule type" value="Genomic_DNA"/>
</dbReference>
<dbReference type="PRINTS" id="PR00990">
    <property type="entry name" value="RIBOKINASE"/>
</dbReference>
<evidence type="ECO:0000256" key="2">
    <source>
        <dbReference type="ARBA" id="ARBA00012035"/>
    </source>
</evidence>
<dbReference type="GO" id="GO:0046872">
    <property type="term" value="F:metal ion binding"/>
    <property type="evidence" value="ECO:0007669"/>
    <property type="project" value="UniProtKB-KW"/>
</dbReference>